<gene>
    <name evidence="2" type="ORF">C1H46_029312</name>
</gene>
<reference evidence="2 3" key="1">
    <citation type="journal article" date="2019" name="G3 (Bethesda)">
        <title>Sequencing of a Wild Apple (Malus baccata) Genome Unravels the Differences Between Cultivated and Wild Apple Species Regarding Disease Resistance and Cold Tolerance.</title>
        <authorList>
            <person name="Chen X."/>
        </authorList>
    </citation>
    <scope>NUCLEOTIDE SEQUENCE [LARGE SCALE GENOMIC DNA]</scope>
    <source>
        <strain evidence="3">cv. Shandingzi</strain>
        <tissue evidence="2">Leaves</tissue>
    </source>
</reference>
<organism evidence="2 3">
    <name type="scientific">Malus baccata</name>
    <name type="common">Siberian crab apple</name>
    <name type="synonym">Pyrus baccata</name>
    <dbReference type="NCBI Taxonomy" id="106549"/>
    <lineage>
        <taxon>Eukaryota</taxon>
        <taxon>Viridiplantae</taxon>
        <taxon>Streptophyta</taxon>
        <taxon>Embryophyta</taxon>
        <taxon>Tracheophyta</taxon>
        <taxon>Spermatophyta</taxon>
        <taxon>Magnoliopsida</taxon>
        <taxon>eudicotyledons</taxon>
        <taxon>Gunneridae</taxon>
        <taxon>Pentapetalae</taxon>
        <taxon>rosids</taxon>
        <taxon>fabids</taxon>
        <taxon>Rosales</taxon>
        <taxon>Rosaceae</taxon>
        <taxon>Amygdaloideae</taxon>
        <taxon>Maleae</taxon>
        <taxon>Malus</taxon>
    </lineage>
</organism>
<evidence type="ECO:0000313" key="2">
    <source>
        <dbReference type="EMBL" id="TQD85138.1"/>
    </source>
</evidence>
<keyword evidence="3" id="KW-1185">Reference proteome</keyword>
<name>A0A540LF79_MALBA</name>
<evidence type="ECO:0000256" key="1">
    <source>
        <dbReference type="SAM" id="MobiDB-lite"/>
    </source>
</evidence>
<proteinExistence type="predicted"/>
<protein>
    <submittedName>
        <fullName evidence="2">Uncharacterized protein</fullName>
    </submittedName>
</protein>
<evidence type="ECO:0000313" key="3">
    <source>
        <dbReference type="Proteomes" id="UP000315295"/>
    </source>
</evidence>
<accession>A0A540LF79</accession>
<dbReference type="EMBL" id="VIEB01000610">
    <property type="protein sequence ID" value="TQD85138.1"/>
    <property type="molecule type" value="Genomic_DNA"/>
</dbReference>
<dbReference type="Proteomes" id="UP000315295">
    <property type="component" value="Unassembled WGS sequence"/>
</dbReference>
<comment type="caution">
    <text evidence="2">The sequence shown here is derived from an EMBL/GenBank/DDBJ whole genome shotgun (WGS) entry which is preliminary data.</text>
</comment>
<dbReference type="AlphaFoldDB" id="A0A540LF79"/>
<sequence length="172" mass="19071">MHETSIGCLLLHISLQNLQVHLLNLTQSQKADQNSSGAEGHRVTVEEKKLMNGNGSSLVVPRQFMDLGLAAKNGDADEHSESSSDERSRGERFGSLGDNVKAAGHSDDQRIGFDHEKKDFGRRIGREKSPDQPSQSWGLNKVPRLSSPKEVGQTEATMRKFLFDALETVWLF</sequence>
<feature type="compositionally biased region" description="Basic and acidic residues" evidence="1">
    <location>
        <begin position="74"/>
        <end position="92"/>
    </location>
</feature>
<feature type="compositionally biased region" description="Basic and acidic residues" evidence="1">
    <location>
        <begin position="104"/>
        <end position="130"/>
    </location>
</feature>
<feature type="region of interest" description="Disordered" evidence="1">
    <location>
        <begin position="70"/>
        <end position="151"/>
    </location>
</feature>